<evidence type="ECO:0000256" key="5">
    <source>
        <dbReference type="PROSITE-ProRule" id="PRU00284"/>
    </source>
</evidence>
<dbReference type="Proteomes" id="UP000248798">
    <property type="component" value="Unassembled WGS sequence"/>
</dbReference>
<keyword evidence="2" id="KW-0997">Cell inner membrane</keyword>
<keyword evidence="3 5" id="KW-0807">Transducer</keyword>
<feature type="domain" description="HAMP" evidence="9">
    <location>
        <begin position="275"/>
        <end position="327"/>
    </location>
</feature>
<dbReference type="Proteomes" id="UP000293902">
    <property type="component" value="Chromosome"/>
</dbReference>
<evidence type="ECO:0000256" key="6">
    <source>
        <dbReference type="SAM" id="Phobius"/>
    </source>
</evidence>
<dbReference type="AlphaFoldDB" id="A0A328F9H1"/>
<evidence type="ECO:0000259" key="7">
    <source>
        <dbReference type="PROSITE" id="PS50111"/>
    </source>
</evidence>
<protein>
    <submittedName>
        <fullName evidence="10">Methyl-accepting chemotaxis protein</fullName>
    </submittedName>
</protein>
<evidence type="ECO:0000259" key="9">
    <source>
        <dbReference type="PROSITE" id="PS50885"/>
    </source>
</evidence>
<keyword evidence="13" id="KW-1185">Reference proteome</keyword>
<dbReference type="PANTHER" id="PTHR32089">
    <property type="entry name" value="METHYL-ACCEPTING CHEMOTAXIS PROTEIN MCPB"/>
    <property type="match status" value="1"/>
</dbReference>
<evidence type="ECO:0000259" key="8">
    <source>
        <dbReference type="PROSITE" id="PS50192"/>
    </source>
</evidence>
<reference evidence="10 13" key="2">
    <citation type="submission" date="2019-02" db="EMBL/GenBank/DDBJ databases">
        <title>Complete genome sequence of Desulfobacter hydrogenophilus AcRS1.</title>
        <authorList>
            <person name="Marietou A."/>
            <person name="Lund M.B."/>
            <person name="Marshall I.P.G."/>
            <person name="Schreiber L."/>
            <person name="Jorgensen B."/>
        </authorList>
    </citation>
    <scope>NUCLEOTIDE SEQUENCE [LARGE SCALE GENOMIC DNA]</scope>
    <source>
        <strain evidence="10 13">AcRS1</strain>
    </source>
</reference>
<dbReference type="GO" id="GO:0005886">
    <property type="term" value="C:plasma membrane"/>
    <property type="evidence" value="ECO:0007669"/>
    <property type="project" value="UniProtKB-SubCell"/>
</dbReference>
<comment type="similarity">
    <text evidence="4">Belongs to the methyl-accepting chemotaxis (MCP) protein family.</text>
</comment>
<dbReference type="InterPro" id="IPR004089">
    <property type="entry name" value="MCPsignal_dom"/>
</dbReference>
<dbReference type="PROSITE" id="PS50111">
    <property type="entry name" value="CHEMOTAXIS_TRANSDUC_2"/>
    <property type="match status" value="1"/>
</dbReference>
<keyword evidence="6" id="KW-0472">Membrane</keyword>
<dbReference type="EMBL" id="QLNI01000030">
    <property type="protein sequence ID" value="RAM01248.1"/>
    <property type="molecule type" value="Genomic_DNA"/>
</dbReference>
<dbReference type="Gene3D" id="6.10.340.10">
    <property type="match status" value="1"/>
</dbReference>
<dbReference type="SUPFAM" id="SSF58104">
    <property type="entry name" value="Methyl-accepting chemotaxis protein (MCP) signaling domain"/>
    <property type="match status" value="1"/>
</dbReference>
<evidence type="ECO:0000256" key="2">
    <source>
        <dbReference type="ARBA" id="ARBA00022519"/>
    </source>
</evidence>
<comment type="subcellular location">
    <subcellularLocation>
        <location evidence="1">Cell inner membrane</location>
        <topology evidence="1">Multi-pass membrane protein</topology>
    </subcellularLocation>
</comment>
<evidence type="ECO:0000313" key="10">
    <source>
        <dbReference type="EMBL" id="QBH15519.1"/>
    </source>
</evidence>
<evidence type="ECO:0000313" key="12">
    <source>
        <dbReference type="Proteomes" id="UP000248798"/>
    </source>
</evidence>
<dbReference type="InterPro" id="IPR000727">
    <property type="entry name" value="T_SNARE_dom"/>
</dbReference>
<evidence type="ECO:0000313" key="13">
    <source>
        <dbReference type="Proteomes" id="UP000293902"/>
    </source>
</evidence>
<dbReference type="SMART" id="SM00304">
    <property type="entry name" value="HAMP"/>
    <property type="match status" value="2"/>
</dbReference>
<sequence length="618" mass="67602">MVNSFEKKGLDHNSGLQGNFRDIVHQLSDAIEKHAKGKLYRAFLMVRRYEKEYQRNESDKYKEQLAQAISKYEKLLNTGSHEETSKKIQVEGLNAYKELLSDYHTATGAAKPDLYDEIRAVAQKMETGIKRVLVPDAESLVLEIRKQEKDYLLRMDEKYVKKTHAALDNLLNAFKISAVEKEYIENTEKSINSYKTAFDALVAEDKQIIELKTKMRAAIHNVEPIVETLTQKAIKGKEDKFKSIESESSKNSKIAIILGLLALVAGIVLVFLITRSIIRLLIRAVKMAEEVSDGDLTQQLDIHQKDEIGTLVKAMNNMSRNLQKMFQDITMGVQTLTSSSTELASVSEQISVNSEQAAEKSNSVAAASEEMATNMNSVAAATEQTTANIQMIVSAAEEMTATINEIADNTAKGSETTTKAVETARQVSQKVDDLGKSADEISKVTETISDISEQTNLLALNATIEAARAGEAGKGFAVVAGEIKALAQQTAEATHVINGKISGVQTTTTESIRAIESIVNIINEINDIVTTVATAIEEQSATTQEISNNVSQAASGVQEVNENVNQSSTVAGEVSQDISVISQTTEEINSGSQQVKISATELSKLAENLNQMVKQFKI</sequence>
<dbReference type="SMART" id="SM00283">
    <property type="entry name" value="MA"/>
    <property type="match status" value="1"/>
</dbReference>
<dbReference type="PROSITE" id="PS50885">
    <property type="entry name" value="HAMP"/>
    <property type="match status" value="1"/>
</dbReference>
<gene>
    <name evidence="11" type="ORF">DO021_14820</name>
    <name evidence="10" type="ORF">EYB58_04700</name>
</gene>
<dbReference type="Pfam" id="PF00015">
    <property type="entry name" value="MCPsignal"/>
    <property type="match status" value="1"/>
</dbReference>
<proteinExistence type="inferred from homology"/>
<feature type="domain" description="T-SNARE coiled-coil homology" evidence="8">
    <location>
        <begin position="505"/>
        <end position="567"/>
    </location>
</feature>
<keyword evidence="6" id="KW-0812">Transmembrane</keyword>
<dbReference type="GO" id="GO:0007165">
    <property type="term" value="P:signal transduction"/>
    <property type="evidence" value="ECO:0007669"/>
    <property type="project" value="UniProtKB-KW"/>
</dbReference>
<feature type="domain" description="Methyl-accepting transducer" evidence="7">
    <location>
        <begin position="346"/>
        <end position="582"/>
    </location>
</feature>
<name>A0A328F9H1_9BACT</name>
<dbReference type="EMBL" id="CP036313">
    <property type="protein sequence ID" value="QBH15519.1"/>
    <property type="molecule type" value="Genomic_DNA"/>
</dbReference>
<organism evidence="11 12">
    <name type="scientific">Desulfobacter hydrogenophilus</name>
    <dbReference type="NCBI Taxonomy" id="2291"/>
    <lineage>
        <taxon>Bacteria</taxon>
        <taxon>Pseudomonadati</taxon>
        <taxon>Thermodesulfobacteriota</taxon>
        <taxon>Desulfobacteria</taxon>
        <taxon>Desulfobacterales</taxon>
        <taxon>Desulfobacteraceae</taxon>
        <taxon>Desulfobacter</taxon>
    </lineage>
</organism>
<evidence type="ECO:0000256" key="4">
    <source>
        <dbReference type="ARBA" id="ARBA00029447"/>
    </source>
</evidence>
<evidence type="ECO:0000313" key="11">
    <source>
        <dbReference type="EMBL" id="RAM01248.1"/>
    </source>
</evidence>
<evidence type="ECO:0000256" key="1">
    <source>
        <dbReference type="ARBA" id="ARBA00004429"/>
    </source>
</evidence>
<dbReference type="PANTHER" id="PTHR32089:SF112">
    <property type="entry name" value="LYSOZYME-LIKE PROTEIN-RELATED"/>
    <property type="match status" value="1"/>
</dbReference>
<dbReference type="InterPro" id="IPR032255">
    <property type="entry name" value="HBM"/>
</dbReference>
<keyword evidence="2" id="KW-1003">Cell membrane</keyword>
<dbReference type="InterPro" id="IPR003660">
    <property type="entry name" value="HAMP_dom"/>
</dbReference>
<dbReference type="OrthoDB" id="5415757at2"/>
<reference evidence="11 12" key="1">
    <citation type="submission" date="2018-06" db="EMBL/GenBank/DDBJ databases">
        <title>Complete Genome Sequence of Desulfobacter hydrogenophilus (DSM3380).</title>
        <authorList>
            <person name="Marietou A."/>
            <person name="Schreiber L."/>
            <person name="Marshall I."/>
            <person name="Jorgensen B."/>
        </authorList>
    </citation>
    <scope>NUCLEOTIDE SEQUENCE [LARGE SCALE GENOMIC DNA]</scope>
    <source>
        <strain evidence="11 12">DSM 3380</strain>
    </source>
</reference>
<evidence type="ECO:0000256" key="3">
    <source>
        <dbReference type="ARBA" id="ARBA00023224"/>
    </source>
</evidence>
<dbReference type="Gene3D" id="1.10.287.950">
    <property type="entry name" value="Methyl-accepting chemotaxis protein"/>
    <property type="match status" value="1"/>
</dbReference>
<accession>A0A328F9H1</accession>
<dbReference type="CDD" id="cd06225">
    <property type="entry name" value="HAMP"/>
    <property type="match status" value="1"/>
</dbReference>
<feature type="transmembrane region" description="Helical" evidence="6">
    <location>
        <begin position="254"/>
        <end position="273"/>
    </location>
</feature>
<dbReference type="PROSITE" id="PS50192">
    <property type="entry name" value="T_SNARE"/>
    <property type="match status" value="1"/>
</dbReference>
<keyword evidence="6" id="KW-1133">Transmembrane helix</keyword>
<dbReference type="Pfam" id="PF00672">
    <property type="entry name" value="HAMP"/>
    <property type="match status" value="1"/>
</dbReference>
<dbReference type="SMART" id="SM01358">
    <property type="entry name" value="HBM"/>
    <property type="match status" value="1"/>
</dbReference>